<comment type="catalytic activity">
    <reaction evidence="1">
        <text>S-ubiquitinyl-[E1 ubiquitin-activating enzyme]-L-cysteine + [E2 ubiquitin-conjugating enzyme]-L-cysteine = [E1 ubiquitin-activating enzyme]-L-cysteine + S-ubiquitinyl-[E2 ubiquitin-conjugating enzyme]-L-cysteine.</text>
        <dbReference type="EC" id="2.3.2.23"/>
    </reaction>
</comment>
<keyword evidence="10" id="KW-1185">Reference proteome</keyword>
<dbReference type="SMART" id="SM00212">
    <property type="entry name" value="UBCc"/>
    <property type="match status" value="1"/>
</dbReference>
<name>A0AAV4DU71_9GAST</name>
<evidence type="ECO:0000256" key="4">
    <source>
        <dbReference type="ARBA" id="ARBA00022786"/>
    </source>
</evidence>
<proteinExistence type="predicted"/>
<dbReference type="InterPro" id="IPR000608">
    <property type="entry name" value="UBC"/>
</dbReference>
<dbReference type="InterPro" id="IPR016135">
    <property type="entry name" value="UBQ-conjugating_enzyme/RWD"/>
</dbReference>
<evidence type="ECO:0000313" key="9">
    <source>
        <dbReference type="EMBL" id="GFO47557.1"/>
    </source>
</evidence>
<dbReference type="FunFam" id="3.10.110.10:FF:000022">
    <property type="entry name" value="Ubiquitin-conjugating enzyme E2 W"/>
    <property type="match status" value="1"/>
</dbReference>
<gene>
    <name evidence="9" type="ORF">PoB_007406200</name>
</gene>
<evidence type="ECO:0000256" key="7">
    <source>
        <dbReference type="ARBA" id="ARBA00042168"/>
    </source>
</evidence>
<dbReference type="EC" id="2.3.2.25" evidence="6"/>
<protein>
    <recommendedName>
        <fullName evidence="7">N-terminal E2 ubiquitin-conjugating enzyme</fullName>
        <ecNumber evidence="2">2.3.2.23</ecNumber>
        <ecNumber evidence="6">2.3.2.25</ecNumber>
    </recommendedName>
</protein>
<dbReference type="GO" id="GO:0061631">
    <property type="term" value="F:ubiquitin conjugating enzyme activity"/>
    <property type="evidence" value="ECO:0007669"/>
    <property type="project" value="UniProtKB-EC"/>
</dbReference>
<dbReference type="PANTHER" id="PTHR24067">
    <property type="entry name" value="UBIQUITIN-CONJUGATING ENZYME E2"/>
    <property type="match status" value="1"/>
</dbReference>
<evidence type="ECO:0000259" key="8">
    <source>
        <dbReference type="PROSITE" id="PS50127"/>
    </source>
</evidence>
<keyword evidence="3" id="KW-0808">Transferase</keyword>
<organism evidence="9 10">
    <name type="scientific">Plakobranchus ocellatus</name>
    <dbReference type="NCBI Taxonomy" id="259542"/>
    <lineage>
        <taxon>Eukaryota</taxon>
        <taxon>Metazoa</taxon>
        <taxon>Spiralia</taxon>
        <taxon>Lophotrochozoa</taxon>
        <taxon>Mollusca</taxon>
        <taxon>Gastropoda</taxon>
        <taxon>Heterobranchia</taxon>
        <taxon>Euthyneura</taxon>
        <taxon>Panpulmonata</taxon>
        <taxon>Sacoglossa</taxon>
        <taxon>Placobranchoidea</taxon>
        <taxon>Plakobranchidae</taxon>
        <taxon>Plakobranchus</taxon>
    </lineage>
</organism>
<dbReference type="EC" id="2.3.2.23" evidence="2"/>
<dbReference type="CDD" id="cd23808">
    <property type="entry name" value="UBCc_UBE2W"/>
    <property type="match status" value="1"/>
</dbReference>
<dbReference type="SUPFAM" id="SSF54495">
    <property type="entry name" value="UBC-like"/>
    <property type="match status" value="1"/>
</dbReference>
<evidence type="ECO:0000256" key="6">
    <source>
        <dbReference type="ARBA" id="ARBA00039075"/>
    </source>
</evidence>
<dbReference type="Gene3D" id="3.10.110.10">
    <property type="entry name" value="Ubiquitin Conjugating Enzyme"/>
    <property type="match status" value="1"/>
</dbReference>
<evidence type="ECO:0000256" key="2">
    <source>
        <dbReference type="ARBA" id="ARBA00012486"/>
    </source>
</evidence>
<sequence>MEMRLRKEVRMMTRDPPPGVTLNTDSVSSTLSEWIVDIEGAPNTLYEGERYQLQFRFSSRYPFEPPQVMFIGPNVPVHPHVYSNGHICLSTLTEDWVVALTANTVCLSIISMLSSCKEKKLPVDNTIYVATCNKDPKKTKWWFHVAYGPMSYNLENIGRRGAIQLIRERNSCYSADPTRRAMRDQQNSVAYVWEAGRGRIATTTLCRQKATGQVSGGFNQTLVRNPSKGHS</sequence>
<dbReference type="InterPro" id="IPR050113">
    <property type="entry name" value="Ub_conjugating_enzyme"/>
</dbReference>
<accession>A0AAV4DU71</accession>
<evidence type="ECO:0000256" key="3">
    <source>
        <dbReference type="ARBA" id="ARBA00022679"/>
    </source>
</evidence>
<dbReference type="Proteomes" id="UP000735302">
    <property type="component" value="Unassembled WGS sequence"/>
</dbReference>
<evidence type="ECO:0000256" key="1">
    <source>
        <dbReference type="ARBA" id="ARBA00000485"/>
    </source>
</evidence>
<dbReference type="PROSITE" id="PS50127">
    <property type="entry name" value="UBC_2"/>
    <property type="match status" value="1"/>
</dbReference>
<evidence type="ECO:0000313" key="10">
    <source>
        <dbReference type="Proteomes" id="UP000735302"/>
    </source>
</evidence>
<dbReference type="AlphaFoldDB" id="A0AAV4DU71"/>
<feature type="domain" description="UBC core" evidence="8">
    <location>
        <begin position="1"/>
        <end position="152"/>
    </location>
</feature>
<keyword evidence="4" id="KW-0833">Ubl conjugation pathway</keyword>
<dbReference type="Pfam" id="PF00179">
    <property type="entry name" value="UQ_con"/>
    <property type="match status" value="1"/>
</dbReference>
<dbReference type="EMBL" id="BLXT01008339">
    <property type="protein sequence ID" value="GFO47557.1"/>
    <property type="molecule type" value="Genomic_DNA"/>
</dbReference>
<comment type="catalytic activity">
    <reaction evidence="5">
        <text>S-ubiquitinyl-[E1 ubiquitin-activating enzyme]-L-cysteine + [acceptor protein]-N-terminal-amino acid = [E1 ubiquitin-activating enzyme]-L-cysteine + N-terminal-ubiquitinyl-[acceptor protein].</text>
        <dbReference type="EC" id="2.3.2.25"/>
    </reaction>
</comment>
<reference evidence="9 10" key="1">
    <citation type="journal article" date="2021" name="Elife">
        <title>Chloroplast acquisition without the gene transfer in kleptoplastic sea slugs, Plakobranchus ocellatus.</title>
        <authorList>
            <person name="Maeda T."/>
            <person name="Takahashi S."/>
            <person name="Yoshida T."/>
            <person name="Shimamura S."/>
            <person name="Takaki Y."/>
            <person name="Nagai Y."/>
            <person name="Toyoda A."/>
            <person name="Suzuki Y."/>
            <person name="Arimoto A."/>
            <person name="Ishii H."/>
            <person name="Satoh N."/>
            <person name="Nishiyama T."/>
            <person name="Hasebe M."/>
            <person name="Maruyama T."/>
            <person name="Minagawa J."/>
            <person name="Obokata J."/>
            <person name="Shigenobu S."/>
        </authorList>
    </citation>
    <scope>NUCLEOTIDE SEQUENCE [LARGE SCALE GENOMIC DNA]</scope>
</reference>
<comment type="caution">
    <text evidence="9">The sequence shown here is derived from an EMBL/GenBank/DDBJ whole genome shotgun (WGS) entry which is preliminary data.</text>
</comment>
<evidence type="ECO:0000256" key="5">
    <source>
        <dbReference type="ARBA" id="ARBA00035805"/>
    </source>
</evidence>
<dbReference type="GO" id="GO:0016567">
    <property type="term" value="P:protein ubiquitination"/>
    <property type="evidence" value="ECO:0007669"/>
    <property type="project" value="UniProtKB-ARBA"/>
</dbReference>